<dbReference type="OrthoDB" id="9033982at2"/>
<dbReference type="EMBL" id="WNLA01000003">
    <property type="protein sequence ID" value="MTW01926.1"/>
    <property type="molecule type" value="Genomic_DNA"/>
</dbReference>
<gene>
    <name evidence="1" type="ORF">GM668_07470</name>
</gene>
<dbReference type="RefSeq" id="WP_155438317.1">
    <property type="nucleotide sequence ID" value="NZ_WNLA01000003.1"/>
</dbReference>
<dbReference type="AlphaFoldDB" id="A0A6L6PXG2"/>
<reference evidence="1 2" key="1">
    <citation type="submission" date="2019-11" db="EMBL/GenBank/DDBJ databases">
        <title>Type strains purchased from KCTC, JCM and DSMZ.</title>
        <authorList>
            <person name="Lu H."/>
        </authorList>
    </citation>
    <scope>NUCLEOTIDE SEQUENCE [LARGE SCALE GENOMIC DNA]</scope>
    <source>
        <strain evidence="1 2">KCTC 42409</strain>
    </source>
</reference>
<accession>A0A6L6PXG2</accession>
<organism evidence="1 2">
    <name type="scientific">Pseudoduganella ginsengisoli</name>
    <dbReference type="NCBI Taxonomy" id="1462440"/>
    <lineage>
        <taxon>Bacteria</taxon>
        <taxon>Pseudomonadati</taxon>
        <taxon>Pseudomonadota</taxon>
        <taxon>Betaproteobacteria</taxon>
        <taxon>Burkholderiales</taxon>
        <taxon>Oxalobacteraceae</taxon>
        <taxon>Telluria group</taxon>
        <taxon>Pseudoduganella</taxon>
    </lineage>
</organism>
<keyword evidence="2" id="KW-1185">Reference proteome</keyword>
<evidence type="ECO:0000313" key="2">
    <source>
        <dbReference type="Proteomes" id="UP000484015"/>
    </source>
</evidence>
<dbReference type="Proteomes" id="UP000484015">
    <property type="component" value="Unassembled WGS sequence"/>
</dbReference>
<comment type="caution">
    <text evidence="1">The sequence shown here is derived from an EMBL/GenBank/DDBJ whole genome shotgun (WGS) entry which is preliminary data.</text>
</comment>
<protein>
    <submittedName>
        <fullName evidence="1">Uncharacterized protein</fullName>
    </submittedName>
</protein>
<name>A0A6L6PXG2_9BURK</name>
<sequence>MRHQLLYIFPVALTLVLLPMSRLHAQQSPPLPVKTPPSIDVLGNDVMLPLPVAGGWLALQSLHGKSALIPAVPDANTLSTNRTDTLEISPGMFYGRGVTTDIENPVIVLRSALFSAGPVVQAAIKGASPRQVLKLHRETYVFEKACSRQHRAECKVLLRHRSRVQCLAYATLSNDEFSADVSLVWAGDLDRDGKLDVILSVGSGRGEEDLAVYLSSLTKPGQLVLPAAGYLPSDCELNNR</sequence>
<proteinExistence type="predicted"/>
<evidence type="ECO:0000313" key="1">
    <source>
        <dbReference type="EMBL" id="MTW01926.1"/>
    </source>
</evidence>